<keyword evidence="2" id="KW-0131">Cell cycle</keyword>
<dbReference type="Pfam" id="PF04499">
    <property type="entry name" value="SAPS"/>
    <property type="match status" value="1"/>
</dbReference>
<dbReference type="PANTHER" id="PTHR12634">
    <property type="entry name" value="SIT4 YEAST -ASSOCIATING PROTEIN-RELATED"/>
    <property type="match status" value="1"/>
</dbReference>
<dbReference type="STRING" id="51028.A0A0N4V5R7"/>
<evidence type="ECO:0000313" key="4">
    <source>
        <dbReference type="EMBL" id="VDD90443.1"/>
    </source>
</evidence>
<dbReference type="GO" id="GO:0005829">
    <property type="term" value="C:cytosol"/>
    <property type="evidence" value="ECO:0007669"/>
    <property type="project" value="TreeGrafter"/>
</dbReference>
<protein>
    <submittedName>
        <fullName evidence="6">Nucleolar pre-ribosomal-associated protein 1</fullName>
    </submittedName>
</protein>
<feature type="region of interest" description="Disordered" evidence="3">
    <location>
        <begin position="712"/>
        <end position="759"/>
    </location>
</feature>
<organism evidence="6">
    <name type="scientific">Enterobius vermicularis</name>
    <name type="common">Human pinworm</name>
    <dbReference type="NCBI Taxonomy" id="51028"/>
    <lineage>
        <taxon>Eukaryota</taxon>
        <taxon>Metazoa</taxon>
        <taxon>Ecdysozoa</taxon>
        <taxon>Nematoda</taxon>
        <taxon>Chromadorea</taxon>
        <taxon>Rhabditida</taxon>
        <taxon>Spirurina</taxon>
        <taxon>Oxyuridomorpha</taxon>
        <taxon>Oxyuroidea</taxon>
        <taxon>Oxyuridae</taxon>
        <taxon>Enterobius</taxon>
    </lineage>
</organism>
<comment type="similarity">
    <text evidence="1">Belongs to the SAPS family.</text>
</comment>
<dbReference type="Proteomes" id="UP000274131">
    <property type="component" value="Unassembled WGS sequence"/>
</dbReference>
<dbReference type="GO" id="GO:0019903">
    <property type="term" value="F:protein phosphatase binding"/>
    <property type="evidence" value="ECO:0007669"/>
    <property type="project" value="InterPro"/>
</dbReference>
<dbReference type="OrthoDB" id="295029at2759"/>
<evidence type="ECO:0000256" key="2">
    <source>
        <dbReference type="ARBA" id="ARBA00023306"/>
    </source>
</evidence>
<dbReference type="WBParaSite" id="EVEC_0000558301-mRNA-1">
    <property type="protein sequence ID" value="EVEC_0000558301-mRNA-1"/>
    <property type="gene ID" value="EVEC_0000558301"/>
</dbReference>
<accession>A0A0N4V5R7</accession>
<dbReference type="GO" id="GO:0019888">
    <property type="term" value="F:protein phosphatase regulator activity"/>
    <property type="evidence" value="ECO:0007669"/>
    <property type="project" value="TreeGrafter"/>
</dbReference>
<dbReference type="InterPro" id="IPR007587">
    <property type="entry name" value="SAPS"/>
</dbReference>
<feature type="compositionally biased region" description="Low complexity" evidence="3">
    <location>
        <begin position="713"/>
        <end position="724"/>
    </location>
</feature>
<dbReference type="EMBL" id="UXUI01008084">
    <property type="protein sequence ID" value="VDD90443.1"/>
    <property type="molecule type" value="Genomic_DNA"/>
</dbReference>
<dbReference type="GO" id="GO:0005634">
    <property type="term" value="C:nucleus"/>
    <property type="evidence" value="ECO:0007669"/>
    <property type="project" value="TreeGrafter"/>
</dbReference>
<evidence type="ECO:0000313" key="6">
    <source>
        <dbReference type="WBParaSite" id="EVEC_0000558301-mRNA-1"/>
    </source>
</evidence>
<feature type="region of interest" description="Disordered" evidence="3">
    <location>
        <begin position="576"/>
        <end position="599"/>
    </location>
</feature>
<sequence>MFWESSLAPPTTKTHLETLLDGEKILLDEVLDDPLTLQEIRNGNEKLLKFLALTSTVEELITGALLPKINESLPQKEQYRKFFLLYRRAYQCTEVISLASDEMCLAMLNNDKTSEIITDFFRIAKLNNLLVSFYAKVITHLLDRQCDKFQLLQKLRGSNFLSLCLKNMRYSAGADLLYQISSVPKEFGTQEFVRQWYGENHLGECLCDLLSPEEDMLVHNNVSYLWCELLATLREYQYQYPEDKLSDTILESLQSEKTLCKLLAAMLPATSEKRCESVISNASAIFITLLETNYIPDRPSFLLGLDEKFEQSHFGREHAAGDGRYDVWLPDSGRFVESCLASALDRLVDTILDSLETSSSDPEVSNVSWFYLMQVFVQLLNTNCKITHETAVKKFSSMPSNPFQSLLLQVSSHPLLTLYQVYLTKCIKFILNTVPSPDPSPLIPFLLKDSKILRLIIDLYDNSLKESLEPLCRKALRGFCLNLALVVHQSRIDSANAVLIDQLIRESDQALQWELLINGAAQKFEEENACNEPGLIQAKESMRGPVNIEDEAVEAVVATAQDIHSFESSRELRTDVGVHHGGDASSKFKQTHSEDDEKSDPLIEEMRQLGFDTTLVAKRQEVERSAPEGKEKGFNDFEVFDREALAHHSVPAPDRLQSNVLDLENLRLGETKRTGFMDELRLEENATGEIGDKGVIGSTAKRLDATSDELWPSSSFTTQSDSSDWANFTSERADDWPPSQSDCSWPGVSDSDDAWPMTSASDGVSFEAVFLDEKPSEKK</sequence>
<reference evidence="4 5" key="2">
    <citation type="submission" date="2018-10" db="EMBL/GenBank/DDBJ databases">
        <authorList>
            <consortium name="Pathogen Informatics"/>
        </authorList>
    </citation>
    <scope>NUCLEOTIDE SEQUENCE [LARGE SCALE GENOMIC DNA]</scope>
</reference>
<gene>
    <name evidence="4" type="ORF">EVEC_LOCUS5194</name>
</gene>
<evidence type="ECO:0000256" key="1">
    <source>
        <dbReference type="ARBA" id="ARBA00006180"/>
    </source>
</evidence>
<reference evidence="6" key="1">
    <citation type="submission" date="2017-02" db="UniProtKB">
        <authorList>
            <consortium name="WormBaseParasite"/>
        </authorList>
    </citation>
    <scope>IDENTIFICATION</scope>
</reference>
<evidence type="ECO:0000256" key="3">
    <source>
        <dbReference type="SAM" id="MobiDB-lite"/>
    </source>
</evidence>
<proteinExistence type="inferred from homology"/>
<dbReference type="PANTHER" id="PTHR12634:SF8">
    <property type="entry name" value="FIERY MOUNTAIN, ISOFORM D"/>
    <property type="match status" value="1"/>
</dbReference>
<keyword evidence="5" id="KW-1185">Reference proteome</keyword>
<evidence type="ECO:0000313" key="5">
    <source>
        <dbReference type="Proteomes" id="UP000274131"/>
    </source>
</evidence>
<dbReference type="AlphaFoldDB" id="A0A0N4V5R7"/>
<name>A0A0N4V5R7_ENTVE</name>